<dbReference type="PROSITE" id="PS00678">
    <property type="entry name" value="WD_REPEATS_1"/>
    <property type="match status" value="1"/>
</dbReference>
<dbReference type="InterPro" id="IPR015943">
    <property type="entry name" value="WD40/YVTN_repeat-like_dom_sf"/>
</dbReference>
<sequence length="553" mass="61922">MAPKKVDFWGRKVDHQRLGLHSYIGANDQMYQTLYRALVPSEKPEMVHASHGGIFNLSFAPEGSILVAATEGKSILIFDPLNHKLIREVKNAHSDCVNYARFLDSRTFATCSDDTTVALWDVRNMKRKIRSLVGHSNWVKNIEYASAEGLLVTSGFDGSIHTWDINKGTDTDFQRFSENGTEFQRIFYTNGLMRMRLTPDNKKMVICTTGGYLVVIHDLNLHTLAYDLRGFKLPKMYRWRASEKAAYHVGDCSGHHFPARRNRVELICDFPSENDAEIISSLQVHPHGWCVLSRNTSRNEKSEWTCVHDIQEQPPQESGSSGSLSAAGSSSCEERDWPDTESEVEIEDEILVGGLAGGGDWGRRQPGIEPLWDGDWERLWMPPVFIDEESDDVPESRVFHVSLGAPNGSPVVSEGTMEEAMALLSGQPPLVGLQSLGRPGSSKDVRCKASQPRLLHYAQEPNRGRGWIKELCFSTDGRLVCSPLERGVRLLAFDNDFRELSDCVPPSPPRPLVHVLTNVSHYNYVVSTKFSPTHFLLASGCLNGQVCFHQPVL</sequence>
<organism evidence="6">
    <name type="scientific">Rhipicephalus zambeziensis</name>
    <dbReference type="NCBI Taxonomy" id="60191"/>
    <lineage>
        <taxon>Eukaryota</taxon>
        <taxon>Metazoa</taxon>
        <taxon>Ecdysozoa</taxon>
        <taxon>Arthropoda</taxon>
        <taxon>Chelicerata</taxon>
        <taxon>Arachnida</taxon>
        <taxon>Acari</taxon>
        <taxon>Parasitiformes</taxon>
        <taxon>Ixodida</taxon>
        <taxon>Ixodoidea</taxon>
        <taxon>Ixodidae</taxon>
        <taxon>Rhipicephalinae</taxon>
        <taxon>Rhipicephalus</taxon>
        <taxon>Rhipicephalus</taxon>
    </lineage>
</organism>
<dbReference type="PROSITE" id="PS50294">
    <property type="entry name" value="WD_REPEATS_REGION"/>
    <property type="match status" value="1"/>
</dbReference>
<dbReference type="SMART" id="SM00320">
    <property type="entry name" value="WD40"/>
    <property type="match status" value="4"/>
</dbReference>
<dbReference type="PROSITE" id="PS50082">
    <property type="entry name" value="WD_REPEATS_2"/>
    <property type="match status" value="2"/>
</dbReference>
<dbReference type="GO" id="GO:0080008">
    <property type="term" value="C:Cul4-RING E3 ubiquitin ligase complex"/>
    <property type="evidence" value="ECO:0007669"/>
    <property type="project" value="TreeGrafter"/>
</dbReference>
<evidence type="ECO:0000256" key="3">
    <source>
        <dbReference type="ARBA" id="ARBA00022737"/>
    </source>
</evidence>
<dbReference type="AlphaFoldDB" id="A0A224Z9T8"/>
<feature type="region of interest" description="Disordered" evidence="5">
    <location>
        <begin position="312"/>
        <end position="343"/>
    </location>
</feature>
<dbReference type="Gene3D" id="2.130.10.10">
    <property type="entry name" value="YVTN repeat-like/Quinoprotein amine dehydrogenase"/>
    <property type="match status" value="1"/>
</dbReference>
<protein>
    <submittedName>
        <fullName evidence="6">WD repeat-containing protein 32</fullName>
    </submittedName>
</protein>
<evidence type="ECO:0000256" key="5">
    <source>
        <dbReference type="SAM" id="MobiDB-lite"/>
    </source>
</evidence>
<reference evidence="6" key="1">
    <citation type="journal article" date="2017" name="Parasit. Vectors">
        <title>Sialotranscriptomics of Rhipicephalus zambeziensis reveals intricate expression profiles of secretory proteins and suggests tight temporal transcriptional regulation during blood-feeding.</title>
        <authorList>
            <person name="de Castro M.H."/>
            <person name="de Klerk D."/>
            <person name="Pienaar R."/>
            <person name="Rees D.J.G."/>
            <person name="Mans B.J."/>
        </authorList>
    </citation>
    <scope>NUCLEOTIDE SEQUENCE</scope>
    <source>
        <tissue evidence="6">Salivary glands</tissue>
    </source>
</reference>
<dbReference type="InterPro" id="IPR039085">
    <property type="entry name" value="DCA10"/>
</dbReference>
<feature type="repeat" description="WD" evidence="4">
    <location>
        <begin position="132"/>
        <end position="173"/>
    </location>
</feature>
<dbReference type="InterPro" id="IPR036322">
    <property type="entry name" value="WD40_repeat_dom_sf"/>
</dbReference>
<dbReference type="FunFam" id="2.130.10.10:FF:000661">
    <property type="entry name" value="Uncharacterized protein, isoform A"/>
    <property type="match status" value="1"/>
</dbReference>
<dbReference type="PANTHER" id="PTHR14588">
    <property type="entry name" value="DDB1- AND CUL4-ASSOCIATED FACTOR 10"/>
    <property type="match status" value="1"/>
</dbReference>
<proteinExistence type="inferred from homology"/>
<name>A0A224Z9T8_9ACAR</name>
<comment type="similarity">
    <text evidence="1">Belongs to the WD repeat DCAF10 family.</text>
</comment>
<dbReference type="SUPFAM" id="SSF50978">
    <property type="entry name" value="WD40 repeat-like"/>
    <property type="match status" value="1"/>
</dbReference>
<keyword evidence="2 4" id="KW-0853">WD repeat</keyword>
<evidence type="ECO:0000256" key="1">
    <source>
        <dbReference type="ARBA" id="ARBA00005903"/>
    </source>
</evidence>
<keyword evidence="3" id="KW-0677">Repeat</keyword>
<accession>A0A224Z9T8</accession>
<feature type="repeat" description="WD" evidence="4">
    <location>
        <begin position="90"/>
        <end position="130"/>
    </location>
</feature>
<evidence type="ECO:0000256" key="4">
    <source>
        <dbReference type="PROSITE-ProRule" id="PRU00221"/>
    </source>
</evidence>
<dbReference type="Pfam" id="PF00400">
    <property type="entry name" value="WD40"/>
    <property type="match status" value="2"/>
</dbReference>
<dbReference type="InterPro" id="IPR001680">
    <property type="entry name" value="WD40_rpt"/>
</dbReference>
<feature type="compositionally biased region" description="Low complexity" evidence="5">
    <location>
        <begin position="318"/>
        <end position="331"/>
    </location>
</feature>
<dbReference type="EMBL" id="GFPF01013355">
    <property type="protein sequence ID" value="MAA24501.1"/>
    <property type="molecule type" value="Transcribed_RNA"/>
</dbReference>
<evidence type="ECO:0000256" key="2">
    <source>
        <dbReference type="ARBA" id="ARBA00022574"/>
    </source>
</evidence>
<dbReference type="InterPro" id="IPR019775">
    <property type="entry name" value="WD40_repeat_CS"/>
</dbReference>
<dbReference type="PANTHER" id="PTHR14588:SF2">
    <property type="entry name" value="DDB1- AND CUL4-ASSOCIATED FACTOR 10"/>
    <property type="match status" value="1"/>
</dbReference>
<evidence type="ECO:0000313" key="6">
    <source>
        <dbReference type="EMBL" id="MAA24501.1"/>
    </source>
</evidence>